<evidence type="ECO:0000313" key="2">
    <source>
        <dbReference type="EnsemblPlants" id="TuG1812G0100000624.01.T01"/>
    </source>
</evidence>
<reference evidence="3" key="1">
    <citation type="journal article" date="2013" name="Nature">
        <title>Draft genome of the wheat A-genome progenitor Triticum urartu.</title>
        <authorList>
            <person name="Ling H.Q."/>
            <person name="Zhao S."/>
            <person name="Liu D."/>
            <person name="Wang J."/>
            <person name="Sun H."/>
            <person name="Zhang C."/>
            <person name="Fan H."/>
            <person name="Li D."/>
            <person name="Dong L."/>
            <person name="Tao Y."/>
            <person name="Gao C."/>
            <person name="Wu H."/>
            <person name="Li Y."/>
            <person name="Cui Y."/>
            <person name="Guo X."/>
            <person name="Zheng S."/>
            <person name="Wang B."/>
            <person name="Yu K."/>
            <person name="Liang Q."/>
            <person name="Yang W."/>
            <person name="Lou X."/>
            <person name="Chen J."/>
            <person name="Feng M."/>
            <person name="Jian J."/>
            <person name="Zhang X."/>
            <person name="Luo G."/>
            <person name="Jiang Y."/>
            <person name="Liu J."/>
            <person name="Wang Z."/>
            <person name="Sha Y."/>
            <person name="Zhang B."/>
            <person name="Wu H."/>
            <person name="Tang D."/>
            <person name="Shen Q."/>
            <person name="Xue P."/>
            <person name="Zou S."/>
            <person name="Wang X."/>
            <person name="Liu X."/>
            <person name="Wang F."/>
            <person name="Yang Y."/>
            <person name="An X."/>
            <person name="Dong Z."/>
            <person name="Zhang K."/>
            <person name="Zhang X."/>
            <person name="Luo M.C."/>
            <person name="Dvorak J."/>
            <person name="Tong Y."/>
            <person name="Wang J."/>
            <person name="Yang H."/>
            <person name="Li Z."/>
            <person name="Wang D."/>
            <person name="Zhang A."/>
            <person name="Wang J."/>
        </authorList>
    </citation>
    <scope>NUCLEOTIDE SEQUENCE</scope>
    <source>
        <strain evidence="3">cv. G1812</strain>
    </source>
</reference>
<dbReference type="Pfam" id="PF03004">
    <property type="entry name" value="Transposase_24"/>
    <property type="match status" value="1"/>
</dbReference>
<name>A0A8R7P5Q3_TRIUA</name>
<keyword evidence="3" id="KW-1185">Reference proteome</keyword>
<proteinExistence type="predicted"/>
<evidence type="ECO:0000313" key="3">
    <source>
        <dbReference type="Proteomes" id="UP000015106"/>
    </source>
</evidence>
<protein>
    <submittedName>
        <fullName evidence="2">Uncharacterized protein</fullName>
    </submittedName>
</protein>
<reference evidence="2" key="2">
    <citation type="submission" date="2018-03" db="EMBL/GenBank/DDBJ databases">
        <title>The Triticum urartu genome reveals the dynamic nature of wheat genome evolution.</title>
        <authorList>
            <person name="Ling H."/>
            <person name="Ma B."/>
            <person name="Shi X."/>
            <person name="Liu H."/>
            <person name="Dong L."/>
            <person name="Sun H."/>
            <person name="Cao Y."/>
            <person name="Gao Q."/>
            <person name="Zheng S."/>
            <person name="Li Y."/>
            <person name="Yu Y."/>
            <person name="Du H."/>
            <person name="Qi M."/>
            <person name="Li Y."/>
            <person name="Yu H."/>
            <person name="Cui Y."/>
            <person name="Wang N."/>
            <person name="Chen C."/>
            <person name="Wu H."/>
            <person name="Zhao Y."/>
            <person name="Zhang J."/>
            <person name="Li Y."/>
            <person name="Zhou W."/>
            <person name="Zhang B."/>
            <person name="Hu W."/>
            <person name="Eijk M."/>
            <person name="Tang J."/>
            <person name="Witsenboer H."/>
            <person name="Zhao S."/>
            <person name="Li Z."/>
            <person name="Zhang A."/>
            <person name="Wang D."/>
            <person name="Liang C."/>
        </authorList>
    </citation>
    <scope>NUCLEOTIDE SEQUENCE [LARGE SCALE GENOMIC DNA]</scope>
    <source>
        <strain evidence="2">cv. G1812</strain>
    </source>
</reference>
<dbReference type="EnsemblPlants" id="TuG1812G0100000624.01.T01">
    <property type="protein sequence ID" value="TuG1812G0100000624.01.T01"/>
    <property type="gene ID" value="TuG1812G0100000624.01"/>
</dbReference>
<dbReference type="PANTHER" id="PTHR33144:SF50">
    <property type="entry name" value="OS03G0714750 PROTEIN"/>
    <property type="match status" value="1"/>
</dbReference>
<reference evidence="2" key="3">
    <citation type="submission" date="2022-06" db="UniProtKB">
        <authorList>
            <consortium name="EnsemblPlants"/>
        </authorList>
    </citation>
    <scope>IDENTIFICATION</scope>
</reference>
<accession>A0A8R7P5Q3</accession>
<dbReference type="InterPro" id="IPR004252">
    <property type="entry name" value="Probable_transposase_24"/>
</dbReference>
<dbReference type="PANTHER" id="PTHR33144">
    <property type="entry name" value="OS10G0409366 PROTEIN-RELATED"/>
    <property type="match status" value="1"/>
</dbReference>
<feature type="region of interest" description="Disordered" evidence="1">
    <location>
        <begin position="65"/>
        <end position="94"/>
    </location>
</feature>
<dbReference type="Gramene" id="TuG1812G0100000624.01.T01">
    <property type="protein sequence ID" value="TuG1812G0100000624.01.T01"/>
    <property type="gene ID" value="TuG1812G0100000624.01"/>
</dbReference>
<dbReference type="Proteomes" id="UP000015106">
    <property type="component" value="Chromosome 1"/>
</dbReference>
<sequence length="202" mass="23239">MYYVVDDKLKDWVMGSAAKKWRDFKSELKTLYFDDKTDEELQVVPDNRVSPTDWEELVAFWKSERGKKRSQQGKQNRKEMELLHTSGSKSHARVSHEMHMKNGYPPHRHEVFMETQKCKKTGAPSSVAAANMFKKIENMENERPELLEKTIQQGGLFSHVTTKERNGYVRCKGLGPSAASLGMLGTRKLKSTKLQMAEEEAK</sequence>
<dbReference type="AlphaFoldDB" id="A0A8R7P5Q3"/>
<organism evidence="2 3">
    <name type="scientific">Triticum urartu</name>
    <name type="common">Red wild einkorn</name>
    <name type="synonym">Crithodium urartu</name>
    <dbReference type="NCBI Taxonomy" id="4572"/>
    <lineage>
        <taxon>Eukaryota</taxon>
        <taxon>Viridiplantae</taxon>
        <taxon>Streptophyta</taxon>
        <taxon>Embryophyta</taxon>
        <taxon>Tracheophyta</taxon>
        <taxon>Spermatophyta</taxon>
        <taxon>Magnoliopsida</taxon>
        <taxon>Liliopsida</taxon>
        <taxon>Poales</taxon>
        <taxon>Poaceae</taxon>
        <taxon>BOP clade</taxon>
        <taxon>Pooideae</taxon>
        <taxon>Triticodae</taxon>
        <taxon>Triticeae</taxon>
        <taxon>Triticinae</taxon>
        <taxon>Triticum</taxon>
    </lineage>
</organism>
<evidence type="ECO:0000256" key="1">
    <source>
        <dbReference type="SAM" id="MobiDB-lite"/>
    </source>
</evidence>